<name>A0A330GZ30_9HYPH</name>
<feature type="domain" description="Glycosyltransferase subfamily 4-like N-terminal" evidence="2">
    <location>
        <begin position="19"/>
        <end position="179"/>
    </location>
</feature>
<keyword evidence="4" id="KW-1185">Reference proteome</keyword>
<feature type="domain" description="Glycosyl transferase family 1" evidence="1">
    <location>
        <begin position="200"/>
        <end position="354"/>
    </location>
</feature>
<sequence length="406" mass="44293">MKIVHVLTRLLRAGSEENTLACCLAQARHGHEVLLVHGEEFDPGLRASVAGALRVVTLEKLINSISPPRDVFAFGQLVRLMRDWQPDIVHTHQSKAGIVGRLAARQANIPAIIHGVHILPFVHVGSAQRLMYLTAERLAAKFTRAFIDVSQGMREICLANHLGSPDQHHVVHSGFDLARFANARWPQEPHLLLGTAAGEPKPPVVLMLAALEPRKRHVEFIEAFGQVVERIPNVRLLLAGEGPARPAVESAIERSPFANNIRMIGYHHEPERLISLADVCVLASMREGLPRVMMQYLAGGRASVVSHLPGVEEVVKHGVNGIVAPAEDVGAAATAVADLLENEPYRDRLAGGARLTDLSSWGLDAMCESVEQVYRSVLEQAPIAARPNDTRIRDSLAKQPLGLHGF</sequence>
<dbReference type="OrthoDB" id="9807414at2"/>
<accession>A0A330GZ30</accession>
<evidence type="ECO:0000313" key="3">
    <source>
        <dbReference type="EMBL" id="RAZ80611.1"/>
    </source>
</evidence>
<dbReference type="Proteomes" id="UP000251956">
    <property type="component" value="Unassembled WGS sequence"/>
</dbReference>
<dbReference type="PANTHER" id="PTHR12526">
    <property type="entry name" value="GLYCOSYLTRANSFERASE"/>
    <property type="match status" value="1"/>
</dbReference>
<dbReference type="RefSeq" id="WP_112126149.1">
    <property type="nucleotide sequence ID" value="NZ_QMBQ01000001.1"/>
</dbReference>
<dbReference type="EMBL" id="QMBQ01000001">
    <property type="protein sequence ID" value="RAZ80611.1"/>
    <property type="molecule type" value="Genomic_DNA"/>
</dbReference>
<dbReference type="Pfam" id="PF00534">
    <property type="entry name" value="Glycos_transf_1"/>
    <property type="match status" value="1"/>
</dbReference>
<dbReference type="Gene3D" id="3.40.50.2000">
    <property type="entry name" value="Glycogen Phosphorylase B"/>
    <property type="match status" value="2"/>
</dbReference>
<dbReference type="GO" id="GO:0016757">
    <property type="term" value="F:glycosyltransferase activity"/>
    <property type="evidence" value="ECO:0007669"/>
    <property type="project" value="InterPro"/>
</dbReference>
<protein>
    <submittedName>
        <fullName evidence="3">Glycosyltransferase family 1 protein</fullName>
    </submittedName>
</protein>
<dbReference type="InterPro" id="IPR001296">
    <property type="entry name" value="Glyco_trans_1"/>
</dbReference>
<comment type="caution">
    <text evidence="3">The sequence shown here is derived from an EMBL/GenBank/DDBJ whole genome shotgun (WGS) entry which is preliminary data.</text>
</comment>
<organism evidence="3 4">
    <name type="scientific">Mesorhizobium atlanticum</name>
    <dbReference type="NCBI Taxonomy" id="2233532"/>
    <lineage>
        <taxon>Bacteria</taxon>
        <taxon>Pseudomonadati</taxon>
        <taxon>Pseudomonadota</taxon>
        <taxon>Alphaproteobacteria</taxon>
        <taxon>Hyphomicrobiales</taxon>
        <taxon>Phyllobacteriaceae</taxon>
        <taxon>Mesorhizobium</taxon>
    </lineage>
</organism>
<dbReference type="PANTHER" id="PTHR12526:SF630">
    <property type="entry name" value="GLYCOSYLTRANSFERASE"/>
    <property type="match status" value="1"/>
</dbReference>
<dbReference type="SUPFAM" id="SSF53756">
    <property type="entry name" value="UDP-Glycosyltransferase/glycogen phosphorylase"/>
    <property type="match status" value="1"/>
</dbReference>
<evidence type="ECO:0000313" key="4">
    <source>
        <dbReference type="Proteomes" id="UP000251956"/>
    </source>
</evidence>
<dbReference type="AlphaFoldDB" id="A0A330GZ30"/>
<reference evidence="3 4" key="2">
    <citation type="submission" date="2018-07" db="EMBL/GenBank/DDBJ databases">
        <title>Diversity of Mesorhizobium strains in Brazil.</title>
        <authorList>
            <person name="Helene L.C.F."/>
            <person name="Dall'Agnol R."/>
            <person name="Delamuta J.R.M."/>
            <person name="Hungria M."/>
        </authorList>
    </citation>
    <scope>NUCLEOTIDE SEQUENCE [LARGE SCALE GENOMIC DNA]</scope>
    <source>
        <strain evidence="3 4">CNPSo 3140</strain>
    </source>
</reference>
<gene>
    <name evidence="3" type="ORF">DPM35_04900</name>
</gene>
<evidence type="ECO:0000259" key="1">
    <source>
        <dbReference type="Pfam" id="PF00534"/>
    </source>
</evidence>
<proteinExistence type="predicted"/>
<dbReference type="Pfam" id="PF13439">
    <property type="entry name" value="Glyco_transf_4"/>
    <property type="match status" value="1"/>
</dbReference>
<reference evidence="4" key="1">
    <citation type="submission" date="2018-06" db="EMBL/GenBank/DDBJ databases">
        <authorList>
            <person name="Helene L.C."/>
            <person name="Dall'Agnol R."/>
            <person name="Delamuta J.R."/>
            <person name="Hungria M."/>
        </authorList>
    </citation>
    <scope>NUCLEOTIDE SEQUENCE [LARGE SCALE GENOMIC DNA]</scope>
    <source>
        <strain evidence="4">CNPSo 3140</strain>
    </source>
</reference>
<keyword evidence="3" id="KW-0808">Transferase</keyword>
<dbReference type="InterPro" id="IPR028098">
    <property type="entry name" value="Glyco_trans_4-like_N"/>
</dbReference>
<evidence type="ECO:0000259" key="2">
    <source>
        <dbReference type="Pfam" id="PF13439"/>
    </source>
</evidence>